<evidence type="ECO:0000256" key="3">
    <source>
        <dbReference type="ARBA" id="ARBA00023163"/>
    </source>
</evidence>
<dbReference type="Gene3D" id="1.10.10.10">
    <property type="entry name" value="Winged helix-like DNA-binding domain superfamily/Winged helix DNA-binding domain"/>
    <property type="match status" value="1"/>
</dbReference>
<dbReference type="EMBL" id="JACCBG010000001">
    <property type="protein sequence ID" value="NYD42603.1"/>
    <property type="molecule type" value="Genomic_DNA"/>
</dbReference>
<keyword evidence="1" id="KW-0805">Transcription regulation</keyword>
<dbReference type="PROSITE" id="PS00622">
    <property type="entry name" value="HTH_LUXR_1"/>
    <property type="match status" value="1"/>
</dbReference>
<dbReference type="AlphaFoldDB" id="A0A7Y9E7L0"/>
<keyword evidence="3" id="KW-0804">Transcription</keyword>
<name>A0A7Y9E7L0_9ACTN</name>
<comment type="caution">
    <text evidence="5">The sequence shown here is derived from an EMBL/GenBank/DDBJ whole genome shotgun (WGS) entry which is preliminary data.</text>
</comment>
<dbReference type="SUPFAM" id="SSF46894">
    <property type="entry name" value="C-terminal effector domain of the bipartite response regulators"/>
    <property type="match status" value="1"/>
</dbReference>
<dbReference type="InterPro" id="IPR036388">
    <property type="entry name" value="WH-like_DNA-bd_sf"/>
</dbReference>
<dbReference type="GO" id="GO:0006355">
    <property type="term" value="P:regulation of DNA-templated transcription"/>
    <property type="evidence" value="ECO:0007669"/>
    <property type="project" value="InterPro"/>
</dbReference>
<dbReference type="SMART" id="SM00421">
    <property type="entry name" value="HTH_LUXR"/>
    <property type="match status" value="1"/>
</dbReference>
<keyword evidence="6" id="KW-1185">Reference proteome</keyword>
<proteinExistence type="predicted"/>
<accession>A0A7Y9E7L0</accession>
<dbReference type="PROSITE" id="PS50043">
    <property type="entry name" value="HTH_LUXR_2"/>
    <property type="match status" value="1"/>
</dbReference>
<dbReference type="Proteomes" id="UP000535511">
    <property type="component" value="Unassembled WGS sequence"/>
</dbReference>
<dbReference type="Pfam" id="PF00196">
    <property type="entry name" value="GerE"/>
    <property type="match status" value="1"/>
</dbReference>
<dbReference type="InterPro" id="IPR000792">
    <property type="entry name" value="Tscrpt_reg_LuxR_C"/>
</dbReference>
<evidence type="ECO:0000256" key="1">
    <source>
        <dbReference type="ARBA" id="ARBA00023015"/>
    </source>
</evidence>
<dbReference type="PRINTS" id="PR00038">
    <property type="entry name" value="HTHLUXR"/>
</dbReference>
<organism evidence="5 6">
    <name type="scientific">Nocardioides panaciterrulae</name>
    <dbReference type="NCBI Taxonomy" id="661492"/>
    <lineage>
        <taxon>Bacteria</taxon>
        <taxon>Bacillati</taxon>
        <taxon>Actinomycetota</taxon>
        <taxon>Actinomycetes</taxon>
        <taxon>Propionibacteriales</taxon>
        <taxon>Nocardioidaceae</taxon>
        <taxon>Nocardioides</taxon>
    </lineage>
</organism>
<evidence type="ECO:0000313" key="6">
    <source>
        <dbReference type="Proteomes" id="UP000535511"/>
    </source>
</evidence>
<dbReference type="RefSeq" id="WP_218851484.1">
    <property type="nucleotide sequence ID" value="NZ_JACCBG010000001.1"/>
</dbReference>
<reference evidence="5 6" key="1">
    <citation type="submission" date="2020-07" db="EMBL/GenBank/DDBJ databases">
        <title>Sequencing the genomes of 1000 actinobacteria strains.</title>
        <authorList>
            <person name="Klenk H.-P."/>
        </authorList>
    </citation>
    <scope>NUCLEOTIDE SEQUENCE [LARGE SCALE GENOMIC DNA]</scope>
    <source>
        <strain evidence="5 6">DSM 21350</strain>
    </source>
</reference>
<dbReference type="InterPro" id="IPR016032">
    <property type="entry name" value="Sig_transdc_resp-reg_C-effctor"/>
</dbReference>
<evidence type="ECO:0000313" key="5">
    <source>
        <dbReference type="EMBL" id="NYD42603.1"/>
    </source>
</evidence>
<dbReference type="PANTHER" id="PTHR44688:SF16">
    <property type="entry name" value="DNA-BINDING TRANSCRIPTIONAL ACTIVATOR DEVR_DOSR"/>
    <property type="match status" value="1"/>
</dbReference>
<keyword evidence="2 5" id="KW-0238">DNA-binding</keyword>
<protein>
    <submittedName>
        <fullName evidence="5">DNA-binding CsgD family transcriptional regulator</fullName>
    </submittedName>
</protein>
<dbReference type="CDD" id="cd06170">
    <property type="entry name" value="LuxR_C_like"/>
    <property type="match status" value="1"/>
</dbReference>
<dbReference type="GO" id="GO:0003677">
    <property type="term" value="F:DNA binding"/>
    <property type="evidence" value="ECO:0007669"/>
    <property type="project" value="UniProtKB-KW"/>
</dbReference>
<feature type="domain" description="HTH luxR-type" evidence="4">
    <location>
        <begin position="179"/>
        <end position="244"/>
    </location>
</feature>
<evidence type="ECO:0000259" key="4">
    <source>
        <dbReference type="PROSITE" id="PS50043"/>
    </source>
</evidence>
<gene>
    <name evidence="5" type="ORF">BJZ21_002686</name>
</gene>
<evidence type="ECO:0000256" key="2">
    <source>
        <dbReference type="ARBA" id="ARBA00023125"/>
    </source>
</evidence>
<sequence length="245" mass="28281">MAGITLSERDTSLLQEIIDELARLEPEPIPWPALEKLAELLHTDQVNLGGYCTAPAHVWFLNAVDHDGHGTEQETPEEALANPFWQHYWRVDCSYPDRSGDYDSITTLSDFTSLRELRRTRVEPVPYEREIMACIPLAAHRQLRLLGWRHGPDFTERDRFLLRLLRPHVREHYLRWRQQHTSANELTPRQLAVLSLVREGYTNGQIGRRLQLSEGTVRTHLNNVYERLGVQSRTAAVAAVYRDAG</sequence>
<dbReference type="PANTHER" id="PTHR44688">
    <property type="entry name" value="DNA-BINDING TRANSCRIPTIONAL ACTIVATOR DEVR_DOSR"/>
    <property type="match status" value="1"/>
</dbReference>